<comment type="caution">
    <text evidence="2">The sequence shown here is derived from an EMBL/GenBank/DDBJ whole genome shotgun (WGS) entry which is preliminary data.</text>
</comment>
<keyword evidence="1" id="KW-1133">Transmembrane helix</keyword>
<evidence type="ECO:0000313" key="2">
    <source>
        <dbReference type="EMBL" id="MBT0962680.1"/>
    </source>
</evidence>
<evidence type="ECO:0000313" key="3">
    <source>
        <dbReference type="Proteomes" id="UP000694660"/>
    </source>
</evidence>
<dbReference type="Proteomes" id="UP000694660">
    <property type="component" value="Unassembled WGS sequence"/>
</dbReference>
<dbReference type="AlphaFoldDB" id="A0A944H9Q3"/>
<reference evidence="3" key="1">
    <citation type="journal article" date="2022" name="ISME J.">
        <title>Genetic and phylogenetic analysis of dissimilatory iodate-reducing bacteria identifies potential niches across the world's oceans.</title>
        <authorList>
            <person name="Reyes-Umana V."/>
            <person name="Henning Z."/>
            <person name="Lee K."/>
            <person name="Barnum T.P."/>
            <person name="Coates J.D."/>
        </authorList>
    </citation>
    <scope>NUCLEOTIDE SEQUENCE [LARGE SCALE GENOMIC DNA]</scope>
    <source>
        <strain evidence="3">IR12</strain>
    </source>
</reference>
<keyword evidence="1" id="KW-0812">Transmembrane</keyword>
<evidence type="ECO:0000256" key="1">
    <source>
        <dbReference type="SAM" id="Phobius"/>
    </source>
</evidence>
<dbReference type="EMBL" id="JAEKFT010000019">
    <property type="protein sequence ID" value="MBT0962680.1"/>
    <property type="molecule type" value="Genomic_DNA"/>
</dbReference>
<name>A0A944H9Q3_DENI1</name>
<gene>
    <name evidence="2" type="ORF">I8J34_15975</name>
</gene>
<protein>
    <submittedName>
        <fullName evidence="2">Uncharacterized protein</fullName>
    </submittedName>
</protein>
<accession>A0A944H9Q3</accession>
<organism evidence="2 3">
    <name type="scientific">Denitromonas iodatirespirans</name>
    <dbReference type="NCBI Taxonomy" id="2795389"/>
    <lineage>
        <taxon>Bacteria</taxon>
        <taxon>Pseudomonadati</taxon>
        <taxon>Pseudomonadota</taxon>
        <taxon>Betaproteobacteria</taxon>
        <taxon>Rhodocyclales</taxon>
        <taxon>Zoogloeaceae</taxon>
        <taxon>Denitromonas</taxon>
    </lineage>
</organism>
<keyword evidence="3" id="KW-1185">Reference proteome</keyword>
<keyword evidence="1" id="KW-0472">Membrane</keyword>
<dbReference type="RefSeq" id="WP_214362630.1">
    <property type="nucleotide sequence ID" value="NZ_JAEKFT010000019.1"/>
</dbReference>
<feature type="transmembrane region" description="Helical" evidence="1">
    <location>
        <begin position="12"/>
        <end position="31"/>
    </location>
</feature>
<sequence>MIRTQDLRLLRWPLLLAAILIATGATAVWLAQVRAEAAERAHAGARQHYTAANTRLLQARTDEHTLRDALARYDALARQGVIGPERRLDWVETLDAARRRQGIDTISYEILPQQPVDKDAGERLRWMESRMRLTLQVRHAGVLLGLLDALREVDSALVLPHACRLARRADGAGLDGECELRWLTLQAGAPS</sequence>
<proteinExistence type="predicted"/>